<dbReference type="InterPro" id="IPR051112">
    <property type="entry name" value="CWC26_splicing_factor"/>
</dbReference>
<evidence type="ECO:0008006" key="5">
    <source>
        <dbReference type="Google" id="ProtNLM"/>
    </source>
</evidence>
<organism evidence="3 4">
    <name type="scientific">Aulographum hederae CBS 113979</name>
    <dbReference type="NCBI Taxonomy" id="1176131"/>
    <lineage>
        <taxon>Eukaryota</taxon>
        <taxon>Fungi</taxon>
        <taxon>Dikarya</taxon>
        <taxon>Ascomycota</taxon>
        <taxon>Pezizomycotina</taxon>
        <taxon>Dothideomycetes</taxon>
        <taxon>Pleosporomycetidae</taxon>
        <taxon>Aulographales</taxon>
        <taxon>Aulographaceae</taxon>
    </lineage>
</organism>
<accession>A0A6G1H310</accession>
<feature type="compositionally biased region" description="Basic and acidic residues" evidence="2">
    <location>
        <begin position="181"/>
        <end position="199"/>
    </location>
</feature>
<sequence length="319" mass="36005">MSLQNYLTKKYLNPDKPIKKKSKKRKRDGTESTGLVIADDNILGWDEKDADDNDDDDGPTIVGSQSSTQHASKPGLWKTIGAPAPSSAEQTAADAILEAAANERSKLAEEDDEAPTLGDTGLKMESGAHAGLQTAEQVTAAMAKKRATERKQFEEAMRESGEGETVYRDASGRRIDIGIKRAEKRKKEEQEAKKKKEQELAAMGDVQRAEAEERRQKLQDAQYMPLTRRADDVEMNEELKQREVWNDPAARFMTKKSTTKSKTGRKLYQGSFAPNRYGIRPGWQWDGVDRGTGFEKDWFEARNNRKNIKNLQYQWGMDE</sequence>
<gene>
    <name evidence="3" type="ORF">K402DRAFT_393059</name>
</gene>
<keyword evidence="4" id="KW-1185">Reference proteome</keyword>
<dbReference type="OrthoDB" id="6022at2759"/>
<feature type="region of interest" description="Disordered" evidence="2">
    <location>
        <begin position="1"/>
        <end position="124"/>
    </location>
</feature>
<evidence type="ECO:0000313" key="4">
    <source>
        <dbReference type="Proteomes" id="UP000800041"/>
    </source>
</evidence>
<dbReference type="GO" id="GO:0070274">
    <property type="term" value="C:RES complex"/>
    <property type="evidence" value="ECO:0007669"/>
    <property type="project" value="TreeGrafter"/>
</dbReference>
<feature type="compositionally biased region" description="Acidic residues" evidence="2">
    <location>
        <begin position="48"/>
        <end position="58"/>
    </location>
</feature>
<dbReference type="Proteomes" id="UP000800041">
    <property type="component" value="Unassembled WGS sequence"/>
</dbReference>
<dbReference type="EMBL" id="ML977153">
    <property type="protein sequence ID" value="KAF1987348.1"/>
    <property type="molecule type" value="Genomic_DNA"/>
</dbReference>
<dbReference type="GO" id="GO:0005684">
    <property type="term" value="C:U2-type spliceosomal complex"/>
    <property type="evidence" value="ECO:0007669"/>
    <property type="project" value="TreeGrafter"/>
</dbReference>
<feature type="compositionally biased region" description="Basic and acidic residues" evidence="2">
    <location>
        <begin position="207"/>
        <end position="218"/>
    </location>
</feature>
<proteinExistence type="inferred from homology"/>
<dbReference type="PANTHER" id="PTHR31809">
    <property type="entry name" value="BUD13 HOMOLOG"/>
    <property type="match status" value="1"/>
</dbReference>
<comment type="similarity">
    <text evidence="1">Belongs to the CWC26 family.</text>
</comment>
<feature type="compositionally biased region" description="Polar residues" evidence="2">
    <location>
        <begin position="62"/>
        <end position="71"/>
    </location>
</feature>
<dbReference type="AlphaFoldDB" id="A0A6G1H310"/>
<evidence type="ECO:0000256" key="1">
    <source>
        <dbReference type="ARBA" id="ARBA00011069"/>
    </source>
</evidence>
<dbReference type="GO" id="GO:0000398">
    <property type="term" value="P:mRNA splicing, via spliceosome"/>
    <property type="evidence" value="ECO:0007669"/>
    <property type="project" value="TreeGrafter"/>
</dbReference>
<evidence type="ECO:0000256" key="2">
    <source>
        <dbReference type="SAM" id="MobiDB-lite"/>
    </source>
</evidence>
<protein>
    <recommendedName>
        <fullName evidence="5">Pre-mRNA-splicing factor cwc26</fullName>
    </recommendedName>
</protein>
<name>A0A6G1H310_9PEZI</name>
<dbReference type="InterPro" id="IPR018609">
    <property type="entry name" value="Bud13"/>
</dbReference>
<feature type="compositionally biased region" description="Basic residues" evidence="2">
    <location>
        <begin position="18"/>
        <end position="27"/>
    </location>
</feature>
<feature type="region of interest" description="Disordered" evidence="2">
    <location>
        <begin position="181"/>
        <end position="221"/>
    </location>
</feature>
<reference evidence="3" key="1">
    <citation type="journal article" date="2020" name="Stud. Mycol.">
        <title>101 Dothideomycetes genomes: a test case for predicting lifestyles and emergence of pathogens.</title>
        <authorList>
            <person name="Haridas S."/>
            <person name="Albert R."/>
            <person name="Binder M."/>
            <person name="Bloem J."/>
            <person name="Labutti K."/>
            <person name="Salamov A."/>
            <person name="Andreopoulos B."/>
            <person name="Baker S."/>
            <person name="Barry K."/>
            <person name="Bills G."/>
            <person name="Bluhm B."/>
            <person name="Cannon C."/>
            <person name="Castanera R."/>
            <person name="Culley D."/>
            <person name="Daum C."/>
            <person name="Ezra D."/>
            <person name="Gonzalez J."/>
            <person name="Henrissat B."/>
            <person name="Kuo A."/>
            <person name="Liang C."/>
            <person name="Lipzen A."/>
            <person name="Lutzoni F."/>
            <person name="Magnuson J."/>
            <person name="Mondo S."/>
            <person name="Nolan M."/>
            <person name="Ohm R."/>
            <person name="Pangilinan J."/>
            <person name="Park H.-J."/>
            <person name="Ramirez L."/>
            <person name="Alfaro M."/>
            <person name="Sun H."/>
            <person name="Tritt A."/>
            <person name="Yoshinaga Y."/>
            <person name="Zwiers L.-H."/>
            <person name="Turgeon B."/>
            <person name="Goodwin S."/>
            <person name="Spatafora J."/>
            <person name="Crous P."/>
            <person name="Grigoriev I."/>
        </authorList>
    </citation>
    <scope>NUCLEOTIDE SEQUENCE</scope>
    <source>
        <strain evidence="3">CBS 113979</strain>
    </source>
</reference>
<dbReference type="GO" id="GO:0003723">
    <property type="term" value="F:RNA binding"/>
    <property type="evidence" value="ECO:0007669"/>
    <property type="project" value="TreeGrafter"/>
</dbReference>
<dbReference type="Pfam" id="PF09736">
    <property type="entry name" value="Bud13"/>
    <property type="match status" value="1"/>
</dbReference>
<evidence type="ECO:0000313" key="3">
    <source>
        <dbReference type="EMBL" id="KAF1987348.1"/>
    </source>
</evidence>
<feature type="compositionally biased region" description="Low complexity" evidence="2">
    <location>
        <begin position="88"/>
        <end position="100"/>
    </location>
</feature>
<dbReference type="PANTHER" id="PTHR31809:SF0">
    <property type="entry name" value="BUD13 HOMOLOG"/>
    <property type="match status" value="1"/>
</dbReference>